<dbReference type="SUPFAM" id="SSF53756">
    <property type="entry name" value="UDP-Glycosyltransferase/glycogen phosphorylase"/>
    <property type="match status" value="1"/>
</dbReference>
<dbReference type="GO" id="GO:0000271">
    <property type="term" value="P:polysaccharide biosynthetic process"/>
    <property type="evidence" value="ECO:0007669"/>
    <property type="project" value="InterPro"/>
</dbReference>
<accession>A0A0G1KLA2</accession>
<dbReference type="EMBL" id="LCJT01000004">
    <property type="protein sequence ID" value="KKT84255.1"/>
    <property type="molecule type" value="Genomic_DNA"/>
</dbReference>
<protein>
    <recommendedName>
        <fullName evidence="3">Capsule polysaccharide biosynthesis protein</fullName>
    </recommendedName>
</protein>
<dbReference type="Proteomes" id="UP000033915">
    <property type="component" value="Unassembled WGS sequence"/>
</dbReference>
<dbReference type="InterPro" id="IPR007833">
    <property type="entry name" value="Capsule_polysaccharide_synth"/>
</dbReference>
<reference evidence="1 2" key="1">
    <citation type="journal article" date="2015" name="Nature">
        <title>rRNA introns, odd ribosomes, and small enigmatic genomes across a large radiation of phyla.</title>
        <authorList>
            <person name="Brown C.T."/>
            <person name="Hug L.A."/>
            <person name="Thomas B.C."/>
            <person name="Sharon I."/>
            <person name="Castelle C.J."/>
            <person name="Singh A."/>
            <person name="Wilkins M.J."/>
            <person name="Williams K.H."/>
            <person name="Banfield J.F."/>
        </authorList>
    </citation>
    <scope>NUCLEOTIDE SEQUENCE [LARGE SCALE GENOMIC DNA]</scope>
</reference>
<organism evidence="1 2">
    <name type="scientific">Candidatus Giovannonibacteria bacterium GW2011_GWC2_44_9</name>
    <dbReference type="NCBI Taxonomy" id="1618658"/>
    <lineage>
        <taxon>Bacteria</taxon>
        <taxon>Candidatus Giovannoniibacteriota</taxon>
    </lineage>
</organism>
<gene>
    <name evidence="1" type="ORF">UW81_C0004G0016</name>
</gene>
<comment type="caution">
    <text evidence="1">The sequence shown here is derived from an EMBL/GenBank/DDBJ whole genome shotgun (WGS) entry which is preliminary data.</text>
</comment>
<dbReference type="Pfam" id="PF05159">
    <property type="entry name" value="Capsule_synth"/>
    <property type="match status" value="1"/>
</dbReference>
<evidence type="ECO:0000313" key="1">
    <source>
        <dbReference type="EMBL" id="KKT84255.1"/>
    </source>
</evidence>
<sequence length="500" mass="59005">MKICFLLQRRFAYIGHALALILKEKYGVTDFCGYVSLRSGLEFLKSQKDIQYTGLLLDENVHNQYKDEPLDLAYLKELEKNYGLPNLWRYIEMDRTIRHGQLVREYPHDASPYSHEEMMRLMQVKIKAILKFLKEEKPDVIIFSVIADLSALFLYQAAKKFGIKILLIKPSRIQSLHTLTEDYRYYSHVDKTFNELQNGEMALPEHQLLAENFLKNFRAKPSPYSYRDTPAAKPTTRKKQFAFLRPRQAIVSLKWTAQIFTDYFRNKYRQDPYTVKPWHYIIDTIKRKARVFRGFDDLYDEPNFNEYYVFFPLQAEPEMDITLPSQFYTDQNWLIQQVARALPIYFKIYVKEHPAMYGYRPRNFYKKLKKIPNVKLIRPTETGFNLIQNAKIITTLVGTSGWEGMLLKKPVITFGDVFYNKLPMAKKCDNINDLPWLIKEQLENFIYDEKSLVNYITAIYKESADVDLIKIWEMEGGSQTEKHKEQLSALANLIASKLNP</sequence>
<dbReference type="GO" id="GO:0015774">
    <property type="term" value="P:polysaccharide transport"/>
    <property type="evidence" value="ECO:0007669"/>
    <property type="project" value="InterPro"/>
</dbReference>
<name>A0A0G1KLA2_9BACT</name>
<dbReference type="AlphaFoldDB" id="A0A0G1KLA2"/>
<proteinExistence type="predicted"/>
<evidence type="ECO:0008006" key="3">
    <source>
        <dbReference type="Google" id="ProtNLM"/>
    </source>
</evidence>
<evidence type="ECO:0000313" key="2">
    <source>
        <dbReference type="Proteomes" id="UP000033915"/>
    </source>
</evidence>